<organism evidence="2 3">
    <name type="scientific">Ceratocystis pirilliformis</name>
    <dbReference type="NCBI Taxonomy" id="259994"/>
    <lineage>
        <taxon>Eukaryota</taxon>
        <taxon>Fungi</taxon>
        <taxon>Dikarya</taxon>
        <taxon>Ascomycota</taxon>
        <taxon>Pezizomycotina</taxon>
        <taxon>Sordariomycetes</taxon>
        <taxon>Hypocreomycetidae</taxon>
        <taxon>Microascales</taxon>
        <taxon>Ceratocystidaceae</taxon>
        <taxon>Ceratocystis</taxon>
    </lineage>
</organism>
<sequence length="298" mass="31856">MLSQAQPAPIRAAERETGRTSIILIQTSSETRPHSAPSKPPHNVTTMDTRKNIGLHQQGQQMTPDDSIVVANATKSASHDILTTLTTAALARPPATSLSSATSTLTPALAAALSPGLTPAMIAIRNEVTHEKAPSQCHASAINPTYYHVNGIQKQCVAPDFLAPPKAPHSSNQNIMTDGWSKLAGYGIQRMPTVLPETFSRWETGLSRDLHDVCWDKPRTESDDTPEADTETGDSSSTNNGVNKGDNEDNDSGNEGFTPYVNDGSTPDDSDHDDSAVVLVASESFVGLGEENKEEMTR</sequence>
<dbReference type="EMBL" id="JAWDJO010000064">
    <property type="protein sequence ID" value="KAL1896016.1"/>
    <property type="molecule type" value="Genomic_DNA"/>
</dbReference>
<protein>
    <submittedName>
        <fullName evidence="2">Uncharacterized protein</fullName>
    </submittedName>
</protein>
<accession>A0ABR3Z5W1</accession>
<feature type="compositionally biased region" description="Polar residues" evidence="1">
    <location>
        <begin position="233"/>
        <end position="242"/>
    </location>
</feature>
<evidence type="ECO:0000313" key="3">
    <source>
        <dbReference type="Proteomes" id="UP001583280"/>
    </source>
</evidence>
<evidence type="ECO:0000256" key="1">
    <source>
        <dbReference type="SAM" id="MobiDB-lite"/>
    </source>
</evidence>
<evidence type="ECO:0000313" key="2">
    <source>
        <dbReference type="EMBL" id="KAL1896016.1"/>
    </source>
</evidence>
<dbReference type="Proteomes" id="UP001583280">
    <property type="component" value="Unassembled WGS sequence"/>
</dbReference>
<proteinExistence type="predicted"/>
<feature type="compositionally biased region" description="Acidic residues" evidence="1">
    <location>
        <begin position="223"/>
        <end position="232"/>
    </location>
</feature>
<feature type="region of interest" description="Disordered" evidence="1">
    <location>
        <begin position="25"/>
        <end position="47"/>
    </location>
</feature>
<comment type="caution">
    <text evidence="2">The sequence shown here is derived from an EMBL/GenBank/DDBJ whole genome shotgun (WGS) entry which is preliminary data.</text>
</comment>
<gene>
    <name evidence="2" type="ORF">Cpir12675_002993</name>
</gene>
<feature type="region of interest" description="Disordered" evidence="1">
    <location>
        <begin position="215"/>
        <end position="277"/>
    </location>
</feature>
<name>A0ABR3Z5W1_9PEZI</name>
<reference evidence="2 3" key="1">
    <citation type="journal article" date="2024" name="IMA Fungus">
        <title>IMA Genome - F19 : A genome assembly and annotation guide to empower mycologists, including annotated draft genome sequences of Ceratocystis pirilliformis, Diaporthe australafricana, Fusarium ophioides, Paecilomyces lecythidis, and Sporothrix stenoceras.</title>
        <authorList>
            <person name="Aylward J."/>
            <person name="Wilson A.M."/>
            <person name="Visagie C.M."/>
            <person name="Spraker J."/>
            <person name="Barnes I."/>
            <person name="Buitendag C."/>
            <person name="Ceriani C."/>
            <person name="Del Mar Angel L."/>
            <person name="du Plessis D."/>
            <person name="Fuchs T."/>
            <person name="Gasser K."/>
            <person name="Kramer D."/>
            <person name="Li W."/>
            <person name="Munsamy K."/>
            <person name="Piso A."/>
            <person name="Price J.L."/>
            <person name="Sonnekus B."/>
            <person name="Thomas C."/>
            <person name="van der Nest A."/>
            <person name="van Dijk A."/>
            <person name="van Heerden A."/>
            <person name="van Vuuren N."/>
            <person name="Yilmaz N."/>
            <person name="Duong T.A."/>
            <person name="van der Merwe N.A."/>
            <person name="Wingfield M.J."/>
            <person name="Wingfield B.D."/>
        </authorList>
    </citation>
    <scope>NUCLEOTIDE SEQUENCE [LARGE SCALE GENOMIC DNA]</scope>
    <source>
        <strain evidence="2 3">CMW 12675</strain>
    </source>
</reference>
<feature type="region of interest" description="Disordered" evidence="1">
    <location>
        <begin position="1"/>
        <end position="20"/>
    </location>
</feature>
<keyword evidence="3" id="KW-1185">Reference proteome</keyword>